<feature type="transmembrane region" description="Helical" evidence="7">
    <location>
        <begin position="195"/>
        <end position="214"/>
    </location>
</feature>
<feature type="transmembrane region" description="Helical" evidence="7">
    <location>
        <begin position="67"/>
        <end position="89"/>
    </location>
</feature>
<dbReference type="CDD" id="cd06261">
    <property type="entry name" value="TM_PBP2"/>
    <property type="match status" value="1"/>
</dbReference>
<evidence type="ECO:0000313" key="9">
    <source>
        <dbReference type="EMBL" id="MDQ0518021.1"/>
    </source>
</evidence>
<organism evidence="9 10">
    <name type="scientific">Kaistia geumhonensis</name>
    <dbReference type="NCBI Taxonomy" id="410839"/>
    <lineage>
        <taxon>Bacteria</taxon>
        <taxon>Pseudomonadati</taxon>
        <taxon>Pseudomonadota</taxon>
        <taxon>Alphaproteobacteria</taxon>
        <taxon>Hyphomicrobiales</taxon>
        <taxon>Kaistiaceae</taxon>
        <taxon>Kaistia</taxon>
    </lineage>
</organism>
<dbReference type="Gene3D" id="1.10.3720.10">
    <property type="entry name" value="MetI-like"/>
    <property type="match status" value="1"/>
</dbReference>
<feature type="transmembrane region" description="Helical" evidence="7">
    <location>
        <begin position="14"/>
        <end position="36"/>
    </location>
</feature>
<evidence type="ECO:0000256" key="6">
    <source>
        <dbReference type="ARBA" id="ARBA00023136"/>
    </source>
</evidence>
<evidence type="ECO:0000256" key="1">
    <source>
        <dbReference type="ARBA" id="ARBA00004651"/>
    </source>
</evidence>
<reference evidence="9 10" key="1">
    <citation type="submission" date="2023-07" db="EMBL/GenBank/DDBJ databases">
        <title>Genomic Encyclopedia of Type Strains, Phase IV (KMG-IV): sequencing the most valuable type-strain genomes for metagenomic binning, comparative biology and taxonomic classification.</title>
        <authorList>
            <person name="Goeker M."/>
        </authorList>
    </citation>
    <scope>NUCLEOTIDE SEQUENCE [LARGE SCALE GENOMIC DNA]</scope>
    <source>
        <strain evidence="9 10">B1-1</strain>
    </source>
</reference>
<keyword evidence="10" id="KW-1185">Reference proteome</keyword>
<evidence type="ECO:0000313" key="10">
    <source>
        <dbReference type="Proteomes" id="UP001223743"/>
    </source>
</evidence>
<dbReference type="Proteomes" id="UP001223743">
    <property type="component" value="Unassembled WGS sequence"/>
</dbReference>
<protein>
    <submittedName>
        <fullName evidence="9">Hydroxymethylpyrimidine transport system permease protein</fullName>
    </submittedName>
</protein>
<dbReference type="PANTHER" id="PTHR30151:SF20">
    <property type="entry name" value="ABC TRANSPORTER PERMEASE PROTEIN HI_0355-RELATED"/>
    <property type="match status" value="1"/>
</dbReference>
<dbReference type="EMBL" id="JAUSWJ010000001">
    <property type="protein sequence ID" value="MDQ0518021.1"/>
    <property type="molecule type" value="Genomic_DNA"/>
</dbReference>
<gene>
    <name evidence="9" type="ORF">QO015_003634</name>
</gene>
<dbReference type="PROSITE" id="PS50928">
    <property type="entry name" value="ABC_TM1"/>
    <property type="match status" value="1"/>
</dbReference>
<keyword evidence="6 7" id="KW-0472">Membrane</keyword>
<evidence type="ECO:0000256" key="4">
    <source>
        <dbReference type="ARBA" id="ARBA00022692"/>
    </source>
</evidence>
<dbReference type="SUPFAM" id="SSF161098">
    <property type="entry name" value="MetI-like"/>
    <property type="match status" value="1"/>
</dbReference>
<keyword evidence="5 7" id="KW-1133">Transmembrane helix</keyword>
<dbReference type="Pfam" id="PF00528">
    <property type="entry name" value="BPD_transp_1"/>
    <property type="match status" value="1"/>
</dbReference>
<feature type="transmembrane region" description="Helical" evidence="7">
    <location>
        <begin position="101"/>
        <end position="123"/>
    </location>
</feature>
<name>A0ABU0MAL8_9HYPH</name>
<evidence type="ECO:0000256" key="3">
    <source>
        <dbReference type="ARBA" id="ARBA00022475"/>
    </source>
</evidence>
<keyword evidence="4 7" id="KW-0812">Transmembrane</keyword>
<comment type="similarity">
    <text evidence="7">Belongs to the binding-protein-dependent transport system permease family.</text>
</comment>
<comment type="caution">
    <text evidence="9">The sequence shown here is derived from an EMBL/GenBank/DDBJ whole genome shotgun (WGS) entry which is preliminary data.</text>
</comment>
<dbReference type="RefSeq" id="WP_266283426.1">
    <property type="nucleotide sequence ID" value="NZ_JAPKNF010000003.1"/>
</dbReference>
<dbReference type="PANTHER" id="PTHR30151">
    <property type="entry name" value="ALKANE SULFONATE ABC TRANSPORTER-RELATED, MEMBRANE SUBUNIT"/>
    <property type="match status" value="1"/>
</dbReference>
<dbReference type="InterPro" id="IPR000515">
    <property type="entry name" value="MetI-like"/>
</dbReference>
<accession>A0ABU0MAL8</accession>
<evidence type="ECO:0000256" key="2">
    <source>
        <dbReference type="ARBA" id="ARBA00022448"/>
    </source>
</evidence>
<dbReference type="InterPro" id="IPR035906">
    <property type="entry name" value="MetI-like_sf"/>
</dbReference>
<comment type="subcellular location">
    <subcellularLocation>
        <location evidence="1 7">Cell membrane</location>
        <topology evidence="1 7">Multi-pass membrane protein</topology>
    </subcellularLocation>
</comment>
<keyword evidence="2 7" id="KW-0813">Transport</keyword>
<proteinExistence type="inferred from homology"/>
<keyword evidence="3" id="KW-1003">Cell membrane</keyword>
<evidence type="ECO:0000259" key="8">
    <source>
        <dbReference type="PROSITE" id="PS50928"/>
    </source>
</evidence>
<feature type="domain" description="ABC transmembrane type-1" evidence="8">
    <location>
        <begin position="63"/>
        <end position="247"/>
    </location>
</feature>
<feature type="transmembrane region" description="Helical" evidence="7">
    <location>
        <begin position="226"/>
        <end position="246"/>
    </location>
</feature>
<evidence type="ECO:0000256" key="5">
    <source>
        <dbReference type="ARBA" id="ARBA00022989"/>
    </source>
</evidence>
<evidence type="ECO:0000256" key="7">
    <source>
        <dbReference type="RuleBase" id="RU363032"/>
    </source>
</evidence>
<sequence>MAFARQLPTVLPSLLRGLAIAAALVALWQAVVVIFAPPPFMLPPPARVWQALVNRPELWLRDAPTTLAESVIGLVAGAVTGVLLALLMLRLPLLGRVLMPVLVVTQAFPVFAIAPLLVLWFGFGIGSKIVMATIAIFFPVASAFHDGLTRTDESLLDLGRLYRAGRGQELLLLRLPSALPALASGLRVAAVYAPVGALIGEWVGASAGLGYAMLMANGRAQTDVVFAALALLAAMALLLRAAVVALTRHIAPWAPETQVSFR</sequence>